<accession>A0A8W8I4R6</accession>
<evidence type="ECO:0000256" key="2">
    <source>
        <dbReference type="SAM" id="MobiDB-lite"/>
    </source>
</evidence>
<dbReference type="SUPFAM" id="SSF54928">
    <property type="entry name" value="RNA-binding domain, RBD"/>
    <property type="match status" value="1"/>
</dbReference>
<feature type="region of interest" description="Disordered" evidence="2">
    <location>
        <begin position="412"/>
        <end position="446"/>
    </location>
</feature>
<feature type="region of interest" description="Disordered" evidence="2">
    <location>
        <begin position="17"/>
        <end position="81"/>
    </location>
</feature>
<dbReference type="GO" id="GO:0003723">
    <property type="term" value="F:RNA binding"/>
    <property type="evidence" value="ECO:0007669"/>
    <property type="project" value="UniProtKB-UniRule"/>
</dbReference>
<feature type="compositionally biased region" description="Basic residues" evidence="2">
    <location>
        <begin position="418"/>
        <end position="427"/>
    </location>
</feature>
<keyword evidence="1" id="KW-0694">RNA-binding</keyword>
<dbReference type="AlphaFoldDB" id="A0A8W8I4R6"/>
<protein>
    <recommendedName>
        <fullName evidence="3">RRM domain-containing protein</fullName>
    </recommendedName>
</protein>
<dbReference type="InterPro" id="IPR000504">
    <property type="entry name" value="RRM_dom"/>
</dbReference>
<dbReference type="InterPro" id="IPR012677">
    <property type="entry name" value="Nucleotide-bd_a/b_plait_sf"/>
</dbReference>
<feature type="compositionally biased region" description="Basic and acidic residues" evidence="2">
    <location>
        <begin position="67"/>
        <end position="78"/>
    </location>
</feature>
<feature type="compositionally biased region" description="Gly residues" evidence="2">
    <location>
        <begin position="289"/>
        <end position="307"/>
    </location>
</feature>
<dbReference type="SMART" id="SM00360">
    <property type="entry name" value="RRM"/>
    <property type="match status" value="1"/>
</dbReference>
<dbReference type="CDD" id="cd00590">
    <property type="entry name" value="RRM_SF"/>
    <property type="match status" value="1"/>
</dbReference>
<dbReference type="Proteomes" id="UP000005408">
    <property type="component" value="Unassembled WGS sequence"/>
</dbReference>
<evidence type="ECO:0000259" key="3">
    <source>
        <dbReference type="PROSITE" id="PS50102"/>
    </source>
</evidence>
<reference evidence="4" key="1">
    <citation type="submission" date="2022-08" db="UniProtKB">
        <authorList>
            <consortium name="EnsemblMetazoa"/>
        </authorList>
    </citation>
    <scope>IDENTIFICATION</scope>
    <source>
        <strain evidence="4">05x7-T-G4-1.051#20</strain>
    </source>
</reference>
<dbReference type="EnsemblMetazoa" id="G1243.4">
    <property type="protein sequence ID" value="G1243.4:cds"/>
    <property type="gene ID" value="G1243"/>
</dbReference>
<feature type="compositionally biased region" description="Basic and acidic residues" evidence="2">
    <location>
        <begin position="17"/>
        <end position="35"/>
    </location>
</feature>
<proteinExistence type="predicted"/>
<dbReference type="Gene3D" id="3.30.70.330">
    <property type="match status" value="1"/>
</dbReference>
<evidence type="ECO:0000256" key="1">
    <source>
        <dbReference type="PROSITE-ProRule" id="PRU00176"/>
    </source>
</evidence>
<organism evidence="4 5">
    <name type="scientific">Magallana gigas</name>
    <name type="common">Pacific oyster</name>
    <name type="synonym">Crassostrea gigas</name>
    <dbReference type="NCBI Taxonomy" id="29159"/>
    <lineage>
        <taxon>Eukaryota</taxon>
        <taxon>Metazoa</taxon>
        <taxon>Spiralia</taxon>
        <taxon>Lophotrochozoa</taxon>
        <taxon>Mollusca</taxon>
        <taxon>Bivalvia</taxon>
        <taxon>Autobranchia</taxon>
        <taxon>Pteriomorphia</taxon>
        <taxon>Ostreida</taxon>
        <taxon>Ostreoidea</taxon>
        <taxon>Ostreidae</taxon>
        <taxon>Magallana</taxon>
    </lineage>
</organism>
<keyword evidence="5" id="KW-1185">Reference proteome</keyword>
<feature type="compositionally biased region" description="Acidic residues" evidence="2">
    <location>
        <begin position="56"/>
        <end position="66"/>
    </location>
</feature>
<feature type="region of interest" description="Disordered" evidence="2">
    <location>
        <begin position="264"/>
        <end position="307"/>
    </location>
</feature>
<feature type="compositionally biased region" description="Gly residues" evidence="2">
    <location>
        <begin position="428"/>
        <end position="438"/>
    </location>
</feature>
<dbReference type="PROSITE" id="PS50102">
    <property type="entry name" value="RRM"/>
    <property type="match status" value="1"/>
</dbReference>
<evidence type="ECO:0000313" key="4">
    <source>
        <dbReference type="EnsemblMetazoa" id="G1243.4:cds"/>
    </source>
</evidence>
<feature type="domain" description="RRM" evidence="3">
    <location>
        <begin position="186"/>
        <end position="251"/>
    </location>
</feature>
<sequence>MAEKKIFGKMAEIDSAMEEKLLGDDQNAEGKKEGDTMDTSENSGESELVEVKKADDEEPEEEEDAEGKEKPAEKREEENTLLTNAIKGPIRLSVVLIKDLSNHDLHQVLHRCSKATLEMERRRGVLTLWFDPWRSIGALAILKKLAKLQLSGEDFKMECPKALASMLGTQKIKEKYPDSKFGNKNKTLYVHDVPPETSEEILRVMFPDVSSVNLPVDKEGKKLGVAILDFVSGKDCNAALERNPEIQILDTNCTVDWYFPAPEDVEEPKERQKKQHRDQTSGWRKRNRGGGYGGNFRGAMGGGGGGGGGDGGGGGGGFGGGFGGFPGNRGRGNHMVHGGFNNNKRYIAKQEHMNQMLMNQMQNLASMVQGGGGPGGFSDQGGYGPSGQGVDDFDQGFRDNFENYQSGYYDDDYSAPNKRMKGNRGNRRGGGGNMGGNMGNMNMWTG</sequence>
<name>A0A8W8I4R6_MAGGI</name>
<evidence type="ECO:0000313" key="5">
    <source>
        <dbReference type="Proteomes" id="UP000005408"/>
    </source>
</evidence>
<dbReference type="InterPro" id="IPR035979">
    <property type="entry name" value="RBD_domain_sf"/>
</dbReference>